<dbReference type="AlphaFoldDB" id="A0A510WQ53"/>
<dbReference type="Proteomes" id="UP000321722">
    <property type="component" value="Unassembled WGS sequence"/>
</dbReference>
<accession>A0A510WQ53</accession>
<dbReference type="EMBL" id="BJUI01000001">
    <property type="protein sequence ID" value="GEK41296.1"/>
    <property type="molecule type" value="Genomic_DNA"/>
</dbReference>
<comment type="caution">
    <text evidence="1">The sequence shown here is derived from an EMBL/GenBank/DDBJ whole genome shotgun (WGS) entry which is preliminary data.</text>
</comment>
<name>A0A510WQ53_9LACO</name>
<gene>
    <name evidence="1" type="ORF">LAV01_01280</name>
</gene>
<keyword evidence="2" id="KW-1185">Reference proteome</keyword>
<sequence>MKRIEIKNIDSIIHLDDMNITKIGNHDERVKEATEAVLKNKSVYNALRRLADE</sequence>
<dbReference type="GeneID" id="42570168"/>
<evidence type="ECO:0000313" key="1">
    <source>
        <dbReference type="EMBL" id="GEK41296.1"/>
    </source>
</evidence>
<reference evidence="1 2" key="1">
    <citation type="submission" date="2019-07" db="EMBL/GenBank/DDBJ databases">
        <title>Whole genome shotgun sequence of Lactobacillus aviarius subsp. aviarius NBRC 102162.</title>
        <authorList>
            <person name="Hosoyama A."/>
            <person name="Uohara A."/>
            <person name="Ohji S."/>
            <person name="Ichikawa N."/>
        </authorList>
    </citation>
    <scope>NUCLEOTIDE SEQUENCE [LARGE SCALE GENOMIC DNA]</scope>
    <source>
        <strain evidence="1 2">NBRC 102162</strain>
    </source>
</reference>
<dbReference type="RefSeq" id="WP_155519400.1">
    <property type="nucleotide sequence ID" value="NZ_BAAACL010000015.1"/>
</dbReference>
<protein>
    <submittedName>
        <fullName evidence="1">Uncharacterized protein</fullName>
    </submittedName>
</protein>
<proteinExistence type="predicted"/>
<evidence type="ECO:0000313" key="2">
    <source>
        <dbReference type="Proteomes" id="UP000321722"/>
    </source>
</evidence>
<organism evidence="1 2">
    <name type="scientific">Ligilactobacillus aviarius</name>
    <dbReference type="NCBI Taxonomy" id="1606"/>
    <lineage>
        <taxon>Bacteria</taxon>
        <taxon>Bacillati</taxon>
        <taxon>Bacillota</taxon>
        <taxon>Bacilli</taxon>
        <taxon>Lactobacillales</taxon>
        <taxon>Lactobacillaceae</taxon>
        <taxon>Ligilactobacillus</taxon>
    </lineage>
</organism>